<dbReference type="Pfam" id="PF01497">
    <property type="entry name" value="Peripla_BP_2"/>
    <property type="match status" value="1"/>
</dbReference>
<dbReference type="InterPro" id="IPR033870">
    <property type="entry name" value="FatB"/>
</dbReference>
<dbReference type="Gene3D" id="3.40.50.1980">
    <property type="entry name" value="Nitrogenase molybdenum iron protein domain"/>
    <property type="match status" value="2"/>
</dbReference>
<dbReference type="Proteomes" id="UP000186559">
    <property type="component" value="Chromosome"/>
</dbReference>
<dbReference type="RefSeq" id="WP_076623198.1">
    <property type="nucleotide sequence ID" value="NZ_BMEW01000005.1"/>
</dbReference>
<feature type="domain" description="Fe/B12 periplasmic-binding" evidence="7">
    <location>
        <begin position="40"/>
        <end position="300"/>
    </location>
</feature>
<gene>
    <name evidence="8" type="ORF">Ga0080559_TMP2239</name>
</gene>
<dbReference type="GO" id="GO:1901678">
    <property type="term" value="P:iron coordination entity transport"/>
    <property type="evidence" value="ECO:0007669"/>
    <property type="project" value="UniProtKB-ARBA"/>
</dbReference>
<organism evidence="8 9">
    <name type="scientific">Salipiger profundus</name>
    <dbReference type="NCBI Taxonomy" id="1229727"/>
    <lineage>
        <taxon>Bacteria</taxon>
        <taxon>Pseudomonadati</taxon>
        <taxon>Pseudomonadota</taxon>
        <taxon>Alphaproteobacteria</taxon>
        <taxon>Rhodobacterales</taxon>
        <taxon>Roseobacteraceae</taxon>
        <taxon>Salipiger</taxon>
    </lineage>
</organism>
<dbReference type="PROSITE" id="PS50983">
    <property type="entry name" value="FE_B12_PBP"/>
    <property type="match status" value="1"/>
</dbReference>
<evidence type="ECO:0000256" key="3">
    <source>
        <dbReference type="ARBA" id="ARBA00022448"/>
    </source>
</evidence>
<keyword evidence="9" id="KW-1185">Reference proteome</keyword>
<dbReference type="STRING" id="1229727.Ga0080559_TMP2239"/>
<dbReference type="KEGG" id="tpro:Ga0080559_TMP2239"/>
<keyword evidence="4" id="KW-0406">Ion transport</keyword>
<accession>A0A1U7D4N8</accession>
<sequence length="303" mass="31145" precursor="true">MRPLLLAGLFACATAVAATAQTVTVDTAAGSSEVPAAPQSVVVFDPAAVDTISALGQPIAGLPAPLYLEGADELMESAETVGTLFEPDFEALAVMQPDLIVVGGRSSAQAEPLASIAPTIDMTIPAGDTVEAARANIAVFGRIFDKEDAAAELTETIDAKIETARTAVEGKGDALIILTNGGKISAYGSGSRFGWLHDALGLPEAHPGLTAEKHGQAISFEFLAETDPDWLIVIDRGAAIHADSEAAQATLDNPIVARTSAARNDRIVYLDAAPMYISGGGARSMIHTLDEMTAAFGDAASDS</sequence>
<name>A0A1U7D4N8_9RHOB</name>
<dbReference type="EMBL" id="CP014796">
    <property type="protein sequence ID" value="APX23035.1"/>
    <property type="molecule type" value="Genomic_DNA"/>
</dbReference>
<comment type="similarity">
    <text evidence="2">Belongs to the bacterial solute-binding protein 8 family.</text>
</comment>
<dbReference type="InterPro" id="IPR002491">
    <property type="entry name" value="ABC_transptr_periplasmic_BD"/>
</dbReference>
<dbReference type="InterPro" id="IPR051313">
    <property type="entry name" value="Bact_iron-sidero_bind"/>
</dbReference>
<keyword evidence="4" id="KW-0408">Iron</keyword>
<dbReference type="OrthoDB" id="63946at2"/>
<evidence type="ECO:0000313" key="9">
    <source>
        <dbReference type="Proteomes" id="UP000186559"/>
    </source>
</evidence>
<feature type="signal peptide" evidence="6">
    <location>
        <begin position="1"/>
        <end position="20"/>
    </location>
</feature>
<evidence type="ECO:0000256" key="4">
    <source>
        <dbReference type="ARBA" id="ARBA00022496"/>
    </source>
</evidence>
<dbReference type="SUPFAM" id="SSF53807">
    <property type="entry name" value="Helical backbone' metal receptor"/>
    <property type="match status" value="1"/>
</dbReference>
<evidence type="ECO:0000256" key="5">
    <source>
        <dbReference type="ARBA" id="ARBA00022729"/>
    </source>
</evidence>
<evidence type="ECO:0000313" key="8">
    <source>
        <dbReference type="EMBL" id="APX23035.1"/>
    </source>
</evidence>
<evidence type="ECO:0000256" key="1">
    <source>
        <dbReference type="ARBA" id="ARBA00004196"/>
    </source>
</evidence>
<evidence type="ECO:0000256" key="6">
    <source>
        <dbReference type="SAM" id="SignalP"/>
    </source>
</evidence>
<protein>
    <submittedName>
        <fullName evidence="8">Iron complex transport system substrate-binding protein</fullName>
    </submittedName>
</protein>
<dbReference type="CDD" id="cd01140">
    <property type="entry name" value="FatB"/>
    <property type="match status" value="1"/>
</dbReference>
<keyword evidence="5 6" id="KW-0732">Signal</keyword>
<keyword evidence="3" id="KW-0813">Transport</keyword>
<dbReference type="PANTHER" id="PTHR30532:SF28">
    <property type="entry name" value="PETROBACTIN-BINDING PROTEIN YCLQ"/>
    <property type="match status" value="1"/>
</dbReference>
<dbReference type="PANTHER" id="PTHR30532">
    <property type="entry name" value="IRON III DICITRATE-BINDING PERIPLASMIC PROTEIN"/>
    <property type="match status" value="1"/>
</dbReference>
<comment type="subcellular location">
    <subcellularLocation>
        <location evidence="1">Cell envelope</location>
    </subcellularLocation>
</comment>
<keyword evidence="4" id="KW-0410">Iron transport</keyword>
<proteinExistence type="inferred from homology"/>
<dbReference type="GO" id="GO:0030288">
    <property type="term" value="C:outer membrane-bounded periplasmic space"/>
    <property type="evidence" value="ECO:0007669"/>
    <property type="project" value="TreeGrafter"/>
</dbReference>
<dbReference type="AlphaFoldDB" id="A0A1U7D4N8"/>
<feature type="chain" id="PRO_5010542028" evidence="6">
    <location>
        <begin position="21"/>
        <end position="303"/>
    </location>
</feature>
<evidence type="ECO:0000256" key="2">
    <source>
        <dbReference type="ARBA" id="ARBA00008814"/>
    </source>
</evidence>
<evidence type="ECO:0000259" key="7">
    <source>
        <dbReference type="PROSITE" id="PS50983"/>
    </source>
</evidence>
<reference evidence="8 9" key="1">
    <citation type="submission" date="2016-03" db="EMBL/GenBank/DDBJ databases">
        <title>Deep-sea bacteria in the southern Pacific.</title>
        <authorList>
            <person name="Tang K."/>
        </authorList>
    </citation>
    <scope>NUCLEOTIDE SEQUENCE [LARGE SCALE GENOMIC DNA]</scope>
    <source>
        <strain evidence="8 9">JLT2016</strain>
    </source>
</reference>